<dbReference type="GeneID" id="37014520"/>
<dbReference type="GO" id="GO:0005759">
    <property type="term" value="C:mitochondrial matrix"/>
    <property type="evidence" value="ECO:0007669"/>
    <property type="project" value="UniProtKB-SubCell"/>
</dbReference>
<evidence type="ECO:0000256" key="15">
    <source>
        <dbReference type="ARBA" id="ARBA00023136"/>
    </source>
</evidence>
<dbReference type="GO" id="GO:0005743">
    <property type="term" value="C:mitochondrial inner membrane"/>
    <property type="evidence" value="ECO:0007669"/>
    <property type="project" value="UniProtKB-SubCell"/>
</dbReference>
<dbReference type="InterPro" id="IPR023600">
    <property type="entry name" value="Folylpolyglutamate_synth_euk"/>
</dbReference>
<comment type="pathway">
    <text evidence="4 17">Cofactor biosynthesis; tetrahydrofolylpolyglutamate biosynthesis.</text>
</comment>
<keyword evidence="11" id="KW-0999">Mitochondrion inner membrane</keyword>
<dbReference type="InterPro" id="IPR036615">
    <property type="entry name" value="Mur_ligase_C_dom_sf"/>
</dbReference>
<dbReference type="PANTHER" id="PTHR11136">
    <property type="entry name" value="FOLYLPOLYGLUTAMATE SYNTHASE-RELATED"/>
    <property type="match status" value="1"/>
</dbReference>
<evidence type="ECO:0000256" key="3">
    <source>
        <dbReference type="ARBA" id="ARBA00004496"/>
    </source>
</evidence>
<evidence type="ECO:0000256" key="4">
    <source>
        <dbReference type="ARBA" id="ARBA00005150"/>
    </source>
</evidence>
<dbReference type="NCBIfam" id="TIGR01499">
    <property type="entry name" value="folC"/>
    <property type="match status" value="1"/>
</dbReference>
<dbReference type="AlphaFoldDB" id="A0A316U4L2"/>
<comment type="similarity">
    <text evidence="5 17">Belongs to the folylpolyglutamate synthase family.</text>
</comment>
<evidence type="ECO:0000256" key="8">
    <source>
        <dbReference type="ARBA" id="ARBA00022598"/>
    </source>
</evidence>
<dbReference type="UniPathway" id="UPA00850"/>
<dbReference type="GO" id="GO:0046872">
    <property type="term" value="F:metal ion binding"/>
    <property type="evidence" value="ECO:0007669"/>
    <property type="project" value="UniProtKB-KW"/>
</dbReference>
<dbReference type="EC" id="6.3.2.17" evidence="17"/>
<gene>
    <name evidence="20" type="ORF">BCV69DRAFT_283653</name>
</gene>
<dbReference type="PANTHER" id="PTHR11136:SF5">
    <property type="entry name" value="FOLYLPOLYGLUTAMATE SYNTHASE, MITOCHONDRIAL"/>
    <property type="match status" value="1"/>
</dbReference>
<evidence type="ECO:0000256" key="18">
    <source>
        <dbReference type="PIRSR" id="PIRSR038895-1"/>
    </source>
</evidence>
<evidence type="ECO:0000256" key="1">
    <source>
        <dbReference type="ARBA" id="ARBA00004273"/>
    </source>
</evidence>
<proteinExistence type="inferred from homology"/>
<dbReference type="InterPro" id="IPR036565">
    <property type="entry name" value="Mur-like_cat_sf"/>
</dbReference>
<keyword evidence="21" id="KW-1185">Reference proteome</keyword>
<keyword evidence="8 17" id="KW-0436">Ligase</keyword>
<sequence>MASSTASGSRTYAEAIEALNTLQSNAATIAAIRASGGKANDLAISEMVEYLSRIGYSLEDLDRLNIIHITGTKGKGSTAAFSSQLVCDALSEESGADASGPKVGLYTSPHMLLVRERMRLDGLPLSEERFAKDFWYVWDKLGETADKRARPDVTPVRPVYFRFMTLLSFHTFLTTPSLRAVILEVGIGGKYDSTNIVKTPVVCGVATLGLDHTALLGNTIEEIAEQKAGIYKKRRPALAVRQSKESAEAVLRRCAEEVGAPFTLLPAPSAALQKISLGLPGPHQVTNAHLALSLVESFLAETATFSTPTSVWSDKDTLQPAEWAQKSLRNARWPGRCQIVRPAPVETSSSANEKLQPTYFLDGAHTTDSLALCTRWFIGASASVAAEQQSSGGDSPTAQVERHLIFNCTNGRSAAELLSSLLSTISAETGSSSPTSYFTQVHFCTNVTYSSRGFSSDLTSKAMDPDDLSALSIQRELKAAWLELAGPERKEEEEKRVQIWPTIEDAVKAVAASQPRENQSHVLVAGSLHLVGGVMSHLKDAGALDDKLEAVWGNVKV</sequence>
<keyword evidence="10 18" id="KW-0547">Nucleotide-binding</keyword>
<feature type="binding site" evidence="19">
    <location>
        <position position="212"/>
    </location>
    <ligand>
        <name>Mg(2+)</name>
        <dbReference type="ChEBI" id="CHEBI:18420"/>
        <label>1</label>
    </ligand>
</feature>
<feature type="binding site" evidence="19">
    <location>
        <position position="108"/>
    </location>
    <ligand>
        <name>Mg(2+)</name>
        <dbReference type="ChEBI" id="CHEBI:18420"/>
        <label>1</label>
    </ligand>
</feature>
<evidence type="ECO:0000313" key="21">
    <source>
        <dbReference type="Proteomes" id="UP000245942"/>
    </source>
</evidence>
<evidence type="ECO:0000256" key="9">
    <source>
        <dbReference type="ARBA" id="ARBA00022723"/>
    </source>
</evidence>
<dbReference type="PROSITE" id="PS01011">
    <property type="entry name" value="FOLYLPOLYGLU_SYNT_1"/>
    <property type="match status" value="1"/>
</dbReference>
<comment type="cofactor">
    <cofactor evidence="17">
        <name>a monovalent cation</name>
        <dbReference type="ChEBI" id="CHEBI:60242"/>
    </cofactor>
    <text evidence="17">A monovalent cation.</text>
</comment>
<keyword evidence="7 17" id="KW-0554">One-carbon metabolism</keyword>
<evidence type="ECO:0000256" key="14">
    <source>
        <dbReference type="ARBA" id="ARBA00023128"/>
    </source>
</evidence>
<dbReference type="InterPro" id="IPR018109">
    <property type="entry name" value="Folylpolyglutamate_synth_CS"/>
</dbReference>
<keyword evidence="12 18" id="KW-0067">ATP-binding</keyword>
<protein>
    <recommendedName>
        <fullName evidence="17">Folylpolyglutamate synthase</fullName>
        <ecNumber evidence="17">6.3.2.17</ecNumber>
    </recommendedName>
    <alternativeName>
        <fullName evidence="17">Folylpoly-gamma-glutamate synthetase</fullName>
    </alternativeName>
    <alternativeName>
        <fullName evidence="17">Tetrahydrofolylpolyglutamate synthase</fullName>
    </alternativeName>
</protein>
<evidence type="ECO:0000256" key="11">
    <source>
        <dbReference type="ARBA" id="ARBA00022792"/>
    </source>
</evidence>
<evidence type="ECO:0000256" key="17">
    <source>
        <dbReference type="PIRNR" id="PIRNR038895"/>
    </source>
</evidence>
<evidence type="ECO:0000256" key="2">
    <source>
        <dbReference type="ARBA" id="ARBA00004305"/>
    </source>
</evidence>
<evidence type="ECO:0000256" key="19">
    <source>
        <dbReference type="PIRSR" id="PIRSR038895-2"/>
    </source>
</evidence>
<feature type="binding site" evidence="18">
    <location>
        <position position="336"/>
    </location>
    <ligand>
        <name>ATP</name>
        <dbReference type="ChEBI" id="CHEBI:30616"/>
    </ligand>
</feature>
<evidence type="ECO:0000256" key="13">
    <source>
        <dbReference type="ARBA" id="ARBA00022842"/>
    </source>
</evidence>
<evidence type="ECO:0000256" key="6">
    <source>
        <dbReference type="ARBA" id="ARBA00022490"/>
    </source>
</evidence>
<comment type="function">
    <text evidence="17">Catalyzes conversion of folates to polyglutamate derivatives allowing concentration of folate compounds in the cell and the intracellular retention of these cofactors, which are important substrates for most of the folate-dependent enzymes that are involved in one-carbon transfer reactions involved in purine, pyrimidine and amino acid synthesis.</text>
</comment>
<dbReference type="OrthoDB" id="5212574at2759"/>
<feature type="binding site" evidence="19">
    <location>
        <position position="184"/>
    </location>
    <ligand>
        <name>Mg(2+)</name>
        <dbReference type="ChEBI" id="CHEBI:18420"/>
        <label>1</label>
    </ligand>
</feature>
<comment type="subcellular location">
    <subcellularLocation>
        <location evidence="3">Cytoplasm</location>
    </subcellularLocation>
    <subcellularLocation>
        <location evidence="1">Mitochondrion inner membrane</location>
    </subcellularLocation>
    <subcellularLocation>
        <location evidence="2">Mitochondrion matrix</location>
    </subcellularLocation>
</comment>
<evidence type="ECO:0000256" key="7">
    <source>
        <dbReference type="ARBA" id="ARBA00022563"/>
    </source>
</evidence>
<name>A0A316U4L2_9BASI</name>
<dbReference type="STRING" id="1684307.A0A316U4L2"/>
<evidence type="ECO:0000256" key="5">
    <source>
        <dbReference type="ARBA" id="ARBA00008276"/>
    </source>
</evidence>
<organism evidence="20 21">
    <name type="scientific">Pseudomicrostroma glucosiphilum</name>
    <dbReference type="NCBI Taxonomy" id="1684307"/>
    <lineage>
        <taxon>Eukaryota</taxon>
        <taxon>Fungi</taxon>
        <taxon>Dikarya</taxon>
        <taxon>Basidiomycota</taxon>
        <taxon>Ustilaginomycotina</taxon>
        <taxon>Exobasidiomycetes</taxon>
        <taxon>Microstromatales</taxon>
        <taxon>Microstromatales incertae sedis</taxon>
        <taxon>Pseudomicrostroma</taxon>
    </lineage>
</organism>
<keyword evidence="15" id="KW-0472">Membrane</keyword>
<dbReference type="GO" id="GO:0005524">
    <property type="term" value="F:ATP binding"/>
    <property type="evidence" value="ECO:0007669"/>
    <property type="project" value="UniProtKB-KW"/>
</dbReference>
<evidence type="ECO:0000313" key="20">
    <source>
        <dbReference type="EMBL" id="PWN20120.1"/>
    </source>
</evidence>
<dbReference type="SUPFAM" id="SSF53623">
    <property type="entry name" value="MurD-like peptide ligases, catalytic domain"/>
    <property type="match status" value="1"/>
</dbReference>
<dbReference type="PIRSF" id="PIRSF038895">
    <property type="entry name" value="FPGS"/>
    <property type="match status" value="1"/>
</dbReference>
<keyword evidence="9 19" id="KW-0479">Metal-binding</keyword>
<reference evidence="20 21" key="1">
    <citation type="journal article" date="2018" name="Mol. Biol. Evol.">
        <title>Broad Genomic Sampling Reveals a Smut Pathogenic Ancestry of the Fungal Clade Ustilaginomycotina.</title>
        <authorList>
            <person name="Kijpornyongpan T."/>
            <person name="Mondo S.J."/>
            <person name="Barry K."/>
            <person name="Sandor L."/>
            <person name="Lee J."/>
            <person name="Lipzen A."/>
            <person name="Pangilinan J."/>
            <person name="LaButti K."/>
            <person name="Hainaut M."/>
            <person name="Henrissat B."/>
            <person name="Grigoriev I.V."/>
            <person name="Spatafora J.W."/>
            <person name="Aime M.C."/>
        </authorList>
    </citation>
    <scope>NUCLEOTIDE SEQUENCE [LARGE SCALE GENOMIC DNA]</scope>
    <source>
        <strain evidence="20 21">MCA 4718</strain>
    </source>
</reference>
<dbReference type="InterPro" id="IPR001645">
    <property type="entry name" value="Folylpolyglutamate_synth"/>
</dbReference>
<dbReference type="EMBL" id="KZ819329">
    <property type="protein sequence ID" value="PWN20120.1"/>
    <property type="molecule type" value="Genomic_DNA"/>
</dbReference>
<keyword evidence="6" id="KW-0963">Cytoplasm</keyword>
<evidence type="ECO:0000256" key="10">
    <source>
        <dbReference type="ARBA" id="ARBA00022741"/>
    </source>
</evidence>
<keyword evidence="14" id="KW-0496">Mitochondrion</keyword>
<dbReference type="PROSITE" id="PS01012">
    <property type="entry name" value="FOLYLPOLYGLU_SYNT_2"/>
    <property type="match status" value="1"/>
</dbReference>
<dbReference type="Proteomes" id="UP000245942">
    <property type="component" value="Unassembled WGS sequence"/>
</dbReference>
<comment type="catalytic activity">
    <reaction evidence="16 17">
        <text>(6S)-5,6,7,8-tetrahydrofolyl-(gamma-L-Glu)(n) + L-glutamate + ATP = (6S)-5,6,7,8-tetrahydrofolyl-(gamma-L-Glu)(n+1) + ADP + phosphate + H(+)</text>
        <dbReference type="Rhea" id="RHEA:10580"/>
        <dbReference type="Rhea" id="RHEA-COMP:14738"/>
        <dbReference type="Rhea" id="RHEA-COMP:14740"/>
        <dbReference type="ChEBI" id="CHEBI:15378"/>
        <dbReference type="ChEBI" id="CHEBI:29985"/>
        <dbReference type="ChEBI" id="CHEBI:30616"/>
        <dbReference type="ChEBI" id="CHEBI:43474"/>
        <dbReference type="ChEBI" id="CHEBI:141005"/>
        <dbReference type="ChEBI" id="CHEBI:456216"/>
        <dbReference type="EC" id="6.3.2.17"/>
    </reaction>
</comment>
<dbReference type="RefSeq" id="XP_025347280.1">
    <property type="nucleotide sequence ID" value="XM_025492786.1"/>
</dbReference>
<dbReference type="GO" id="GO:0005829">
    <property type="term" value="C:cytosol"/>
    <property type="evidence" value="ECO:0007669"/>
    <property type="project" value="TreeGrafter"/>
</dbReference>
<dbReference type="Gene3D" id="3.40.1190.10">
    <property type="entry name" value="Mur-like, catalytic domain"/>
    <property type="match status" value="1"/>
</dbReference>
<dbReference type="SUPFAM" id="SSF53244">
    <property type="entry name" value="MurD-like peptide ligases, peptide-binding domain"/>
    <property type="match status" value="1"/>
</dbReference>
<dbReference type="GO" id="GO:0004326">
    <property type="term" value="F:tetrahydrofolylpolyglutamate synthase activity"/>
    <property type="evidence" value="ECO:0007669"/>
    <property type="project" value="UniProtKB-EC"/>
</dbReference>
<evidence type="ECO:0000256" key="12">
    <source>
        <dbReference type="ARBA" id="ARBA00022840"/>
    </source>
</evidence>
<keyword evidence="13 19" id="KW-0460">Magnesium</keyword>
<feature type="binding site" evidence="18">
    <location>
        <position position="362"/>
    </location>
    <ligand>
        <name>ATP</name>
        <dbReference type="ChEBI" id="CHEBI:30616"/>
    </ligand>
</feature>
<dbReference type="GO" id="GO:0006730">
    <property type="term" value="P:one-carbon metabolic process"/>
    <property type="evidence" value="ECO:0007669"/>
    <property type="project" value="UniProtKB-KW"/>
</dbReference>
<evidence type="ECO:0000256" key="16">
    <source>
        <dbReference type="ARBA" id="ARBA00047493"/>
    </source>
</evidence>
<dbReference type="Gene3D" id="3.90.190.20">
    <property type="entry name" value="Mur ligase, C-terminal domain"/>
    <property type="match status" value="1"/>
</dbReference>
<accession>A0A316U4L2</accession>